<dbReference type="SFLD" id="SFLDG00358">
    <property type="entry name" value="Main_(cytGST)"/>
    <property type="match status" value="1"/>
</dbReference>
<evidence type="ECO:0000313" key="7">
    <source>
        <dbReference type="EnsemblMetazoa" id="PPAI010869-PA"/>
    </source>
</evidence>
<reference evidence="7" key="1">
    <citation type="submission" date="2022-08" db="UniProtKB">
        <authorList>
            <consortium name="EnsemblMetazoa"/>
        </authorList>
    </citation>
    <scope>IDENTIFICATION</scope>
    <source>
        <strain evidence="7">Israel</strain>
    </source>
</reference>
<dbReference type="PROSITE" id="PS50405">
    <property type="entry name" value="GST_CTER"/>
    <property type="match status" value="1"/>
</dbReference>
<dbReference type="PANTHER" id="PTHR43969:SF9">
    <property type="entry name" value="GLUTATHIONE S TRANSFERASE D10, ISOFORM A-RELATED"/>
    <property type="match status" value="1"/>
</dbReference>
<dbReference type="VEuPathDB" id="VectorBase:PPAI010869"/>
<dbReference type="GO" id="GO:0004364">
    <property type="term" value="F:glutathione transferase activity"/>
    <property type="evidence" value="ECO:0007669"/>
    <property type="project" value="UniProtKB-EC"/>
</dbReference>
<dbReference type="FunFam" id="3.40.30.10:FF:000034">
    <property type="entry name" value="glutathione S-transferase 1"/>
    <property type="match status" value="1"/>
</dbReference>
<dbReference type="InterPro" id="IPR004046">
    <property type="entry name" value="GST_C"/>
</dbReference>
<dbReference type="EMBL" id="AJVK01001839">
    <property type="status" value="NOT_ANNOTATED_CDS"/>
    <property type="molecule type" value="Genomic_DNA"/>
</dbReference>
<dbReference type="CDD" id="cd03177">
    <property type="entry name" value="GST_C_Delta_Epsilon"/>
    <property type="match status" value="1"/>
</dbReference>
<dbReference type="InterPro" id="IPR010987">
    <property type="entry name" value="Glutathione-S-Trfase_C-like"/>
</dbReference>
<dbReference type="CDD" id="cd03045">
    <property type="entry name" value="GST_N_Delta_Epsilon"/>
    <property type="match status" value="1"/>
</dbReference>
<evidence type="ECO:0000256" key="4">
    <source>
        <dbReference type="ARBA" id="ARBA00022679"/>
    </source>
</evidence>
<dbReference type="InterPro" id="IPR036282">
    <property type="entry name" value="Glutathione-S-Trfase_C_sf"/>
</dbReference>
<keyword evidence="4" id="KW-0808">Transferase</keyword>
<dbReference type="Pfam" id="PF02798">
    <property type="entry name" value="GST_N"/>
    <property type="match status" value="1"/>
</dbReference>
<dbReference type="PANTHER" id="PTHR43969">
    <property type="entry name" value="GLUTATHIONE S TRANSFERASE D10, ISOFORM A-RELATED"/>
    <property type="match status" value="1"/>
</dbReference>
<dbReference type="InterPro" id="IPR036249">
    <property type="entry name" value="Thioredoxin-like_sf"/>
</dbReference>
<name>A0A1B0GQT5_PHLPP</name>
<organism evidence="7 8">
    <name type="scientific">Phlebotomus papatasi</name>
    <name type="common">Sandfly</name>
    <dbReference type="NCBI Taxonomy" id="29031"/>
    <lineage>
        <taxon>Eukaryota</taxon>
        <taxon>Metazoa</taxon>
        <taxon>Ecdysozoa</taxon>
        <taxon>Arthropoda</taxon>
        <taxon>Hexapoda</taxon>
        <taxon>Insecta</taxon>
        <taxon>Pterygota</taxon>
        <taxon>Neoptera</taxon>
        <taxon>Endopterygota</taxon>
        <taxon>Diptera</taxon>
        <taxon>Nematocera</taxon>
        <taxon>Psychodoidea</taxon>
        <taxon>Psychodidae</taxon>
        <taxon>Phlebotomus</taxon>
        <taxon>Phlebotomus</taxon>
    </lineage>
</organism>
<keyword evidence="8" id="KW-1185">Reference proteome</keyword>
<dbReference type="AlphaFoldDB" id="A0A1B0GQT5"/>
<evidence type="ECO:0000256" key="2">
    <source>
        <dbReference type="ARBA" id="ARBA00011738"/>
    </source>
</evidence>
<dbReference type="EC" id="2.5.1.18" evidence="3"/>
<dbReference type="InterPro" id="IPR040079">
    <property type="entry name" value="Glutathione_S-Trfase"/>
</dbReference>
<dbReference type="Gene3D" id="1.20.1050.10">
    <property type="match status" value="1"/>
</dbReference>
<evidence type="ECO:0000256" key="5">
    <source>
        <dbReference type="ARBA" id="ARBA00041523"/>
    </source>
</evidence>
<dbReference type="SUPFAM" id="SSF52833">
    <property type="entry name" value="Thioredoxin-like"/>
    <property type="match status" value="1"/>
</dbReference>
<protein>
    <recommendedName>
        <fullName evidence="3">glutathione transferase</fullName>
        <ecNumber evidence="3">2.5.1.18</ecNumber>
    </recommendedName>
    <alternativeName>
        <fullName evidence="5">GST class-theta</fullName>
    </alternativeName>
</protein>
<dbReference type="FunFam" id="1.20.1050.10:FF:000007">
    <property type="entry name" value="Glutathione S-transferase 1-1"/>
    <property type="match status" value="1"/>
</dbReference>
<dbReference type="Proteomes" id="UP000092462">
    <property type="component" value="Unassembled WGS sequence"/>
</dbReference>
<evidence type="ECO:0000256" key="1">
    <source>
        <dbReference type="ARBA" id="ARBA00009899"/>
    </source>
</evidence>
<dbReference type="VEuPathDB" id="VectorBase:PPAPM1_004497"/>
<evidence type="ECO:0000256" key="3">
    <source>
        <dbReference type="ARBA" id="ARBA00012452"/>
    </source>
</evidence>
<dbReference type="Pfam" id="PF00043">
    <property type="entry name" value="GST_C"/>
    <property type="match status" value="1"/>
</dbReference>
<comment type="catalytic activity">
    <reaction evidence="6">
        <text>RX + glutathione = an S-substituted glutathione + a halide anion + H(+)</text>
        <dbReference type="Rhea" id="RHEA:16437"/>
        <dbReference type="ChEBI" id="CHEBI:15378"/>
        <dbReference type="ChEBI" id="CHEBI:16042"/>
        <dbReference type="ChEBI" id="CHEBI:17792"/>
        <dbReference type="ChEBI" id="CHEBI:57925"/>
        <dbReference type="ChEBI" id="CHEBI:90779"/>
        <dbReference type="EC" id="2.5.1.18"/>
    </reaction>
</comment>
<dbReference type="InterPro" id="IPR004045">
    <property type="entry name" value="Glutathione_S-Trfase_N"/>
</dbReference>
<dbReference type="SUPFAM" id="SSF47616">
    <property type="entry name" value="GST C-terminal domain-like"/>
    <property type="match status" value="1"/>
</dbReference>
<evidence type="ECO:0000256" key="6">
    <source>
        <dbReference type="ARBA" id="ARBA00047960"/>
    </source>
</evidence>
<dbReference type="PROSITE" id="PS50404">
    <property type="entry name" value="GST_NTER"/>
    <property type="match status" value="1"/>
</dbReference>
<dbReference type="GO" id="GO:0006749">
    <property type="term" value="P:glutathione metabolic process"/>
    <property type="evidence" value="ECO:0007669"/>
    <property type="project" value="TreeGrafter"/>
</dbReference>
<dbReference type="SFLD" id="SFLDS00019">
    <property type="entry name" value="Glutathione_Transferase_(cytos"/>
    <property type="match status" value="1"/>
</dbReference>
<evidence type="ECO:0000313" key="8">
    <source>
        <dbReference type="Proteomes" id="UP000092462"/>
    </source>
</evidence>
<proteinExistence type="inferred from homology"/>
<comment type="subunit">
    <text evidence="2">Homodimer.</text>
</comment>
<comment type="similarity">
    <text evidence="1">Belongs to the GST superfamily. Theta family.</text>
</comment>
<accession>A0A1B0GQT5</accession>
<sequence length="221" mass="24543">MAPLKLYHFPVSPPSRIAVLVVRNLHLDVEIITVDLMNRGQLTPEFLKINPQHTVPTIEDNGFILWESRAIASYLVSAKAPGSSLYPTDPKKRAIVDARLYLDQALQLALTAIVFPIHAHGATTIEKDKKDKAYQILENLNTFMEGKPYAAGNELTIADLALLATITSFYEMGANIPKFKNITSWYKRLESIPGFKENGEGAKALGEYVKSKVTVTGTWDD</sequence>
<dbReference type="Gene3D" id="3.40.30.10">
    <property type="entry name" value="Glutaredoxin"/>
    <property type="match status" value="1"/>
</dbReference>
<dbReference type="EnsemblMetazoa" id="PPAI010869-RA">
    <property type="protein sequence ID" value="PPAI010869-PA"/>
    <property type="gene ID" value="PPAI010869"/>
</dbReference>
<dbReference type="SFLD" id="SFLDG01153">
    <property type="entry name" value="Main.4:_Theta-like"/>
    <property type="match status" value="1"/>
</dbReference>